<keyword evidence="10" id="KW-1185">Reference proteome</keyword>
<dbReference type="SUPFAM" id="SSF52540">
    <property type="entry name" value="P-loop containing nucleoside triphosphate hydrolases"/>
    <property type="match status" value="1"/>
</dbReference>
<dbReference type="InterPro" id="IPR025944">
    <property type="entry name" value="Sigma_54_int_dom_CS"/>
</dbReference>
<feature type="compositionally biased region" description="Pro residues" evidence="6">
    <location>
        <begin position="501"/>
        <end position="510"/>
    </location>
</feature>
<evidence type="ECO:0000313" key="9">
    <source>
        <dbReference type="EMBL" id="MDC0713174.1"/>
    </source>
</evidence>
<dbReference type="Gene3D" id="2.60.200.20">
    <property type="match status" value="1"/>
</dbReference>
<dbReference type="InterPro" id="IPR008984">
    <property type="entry name" value="SMAD_FHA_dom_sf"/>
</dbReference>
<evidence type="ECO:0000256" key="6">
    <source>
        <dbReference type="SAM" id="MobiDB-lite"/>
    </source>
</evidence>
<evidence type="ECO:0000256" key="3">
    <source>
        <dbReference type="ARBA" id="ARBA00023015"/>
    </source>
</evidence>
<dbReference type="InterPro" id="IPR003593">
    <property type="entry name" value="AAA+_ATPase"/>
</dbReference>
<gene>
    <name evidence="9" type="ORF">POL68_32230</name>
</gene>
<dbReference type="Pfam" id="PF02954">
    <property type="entry name" value="HTH_8"/>
    <property type="match status" value="1"/>
</dbReference>
<dbReference type="Gene3D" id="1.10.10.60">
    <property type="entry name" value="Homeodomain-like"/>
    <property type="match status" value="1"/>
</dbReference>
<dbReference type="PRINTS" id="PR01590">
    <property type="entry name" value="HTHFIS"/>
</dbReference>
<dbReference type="InterPro" id="IPR009057">
    <property type="entry name" value="Homeodomain-like_sf"/>
</dbReference>
<evidence type="ECO:0000256" key="1">
    <source>
        <dbReference type="ARBA" id="ARBA00022741"/>
    </source>
</evidence>
<protein>
    <submittedName>
        <fullName evidence="9">Sigma 54-interacting transcriptional regulator</fullName>
    </submittedName>
</protein>
<dbReference type="SUPFAM" id="SSF46689">
    <property type="entry name" value="Homeodomain-like"/>
    <property type="match status" value="1"/>
</dbReference>
<evidence type="ECO:0000313" key="10">
    <source>
        <dbReference type="Proteomes" id="UP001221838"/>
    </source>
</evidence>
<dbReference type="SMART" id="SM00240">
    <property type="entry name" value="FHA"/>
    <property type="match status" value="1"/>
</dbReference>
<dbReference type="CDD" id="cd00060">
    <property type="entry name" value="FHA"/>
    <property type="match status" value="1"/>
</dbReference>
<dbReference type="InterPro" id="IPR002078">
    <property type="entry name" value="Sigma_54_int"/>
</dbReference>
<dbReference type="Gene3D" id="1.10.8.60">
    <property type="match status" value="1"/>
</dbReference>
<dbReference type="RefSeq" id="WP_272143371.1">
    <property type="nucleotide sequence ID" value="NZ_JAQNDM010000002.1"/>
</dbReference>
<reference evidence="9 10" key="1">
    <citation type="submission" date="2022-11" db="EMBL/GenBank/DDBJ databases">
        <title>Minimal conservation of predation-associated metabolite biosynthetic gene clusters underscores biosynthetic potential of Myxococcota including descriptions for ten novel species: Archangium lansinium sp. nov., Myxococcus landrumus sp. nov., Nannocystis bai.</title>
        <authorList>
            <person name="Ahearne A."/>
            <person name="Stevens C."/>
            <person name="Dowd S."/>
        </authorList>
    </citation>
    <scope>NUCLEOTIDE SEQUENCE [LARGE SCALE GENOMIC DNA]</scope>
    <source>
        <strain evidence="9 10">NCWAL01</strain>
    </source>
</reference>
<feature type="domain" description="FHA" evidence="7">
    <location>
        <begin position="20"/>
        <end position="69"/>
    </location>
</feature>
<dbReference type="EMBL" id="JAQNDM010000002">
    <property type="protein sequence ID" value="MDC0713174.1"/>
    <property type="molecule type" value="Genomic_DNA"/>
</dbReference>
<dbReference type="SUPFAM" id="SSF49879">
    <property type="entry name" value="SMAD/FHA domain"/>
    <property type="match status" value="1"/>
</dbReference>
<evidence type="ECO:0000256" key="5">
    <source>
        <dbReference type="ARBA" id="ARBA00023163"/>
    </source>
</evidence>
<dbReference type="PROSITE" id="PS00676">
    <property type="entry name" value="SIGMA54_INTERACT_2"/>
    <property type="match status" value="1"/>
</dbReference>
<feature type="region of interest" description="Disordered" evidence="6">
    <location>
        <begin position="480"/>
        <end position="513"/>
    </location>
</feature>
<feature type="domain" description="Sigma-54 factor interaction" evidence="8">
    <location>
        <begin position="245"/>
        <end position="474"/>
    </location>
</feature>
<evidence type="ECO:0000256" key="4">
    <source>
        <dbReference type="ARBA" id="ARBA00023125"/>
    </source>
</evidence>
<keyword evidence="1" id="KW-0547">Nucleotide-binding</keyword>
<dbReference type="PROSITE" id="PS00688">
    <property type="entry name" value="SIGMA54_INTERACT_3"/>
    <property type="match status" value="1"/>
</dbReference>
<dbReference type="InterPro" id="IPR058031">
    <property type="entry name" value="AAA_lid_NorR"/>
</dbReference>
<dbReference type="InterPro" id="IPR000253">
    <property type="entry name" value="FHA_dom"/>
</dbReference>
<dbReference type="CDD" id="cd00009">
    <property type="entry name" value="AAA"/>
    <property type="match status" value="1"/>
</dbReference>
<dbReference type="InterPro" id="IPR002197">
    <property type="entry name" value="HTH_Fis"/>
</dbReference>
<name>A0ABT5DHM8_9BACT</name>
<evidence type="ECO:0000256" key="2">
    <source>
        <dbReference type="ARBA" id="ARBA00022840"/>
    </source>
</evidence>
<dbReference type="Proteomes" id="UP001221838">
    <property type="component" value="Unassembled WGS sequence"/>
</dbReference>
<keyword evidence="4" id="KW-0238">DNA-binding</keyword>
<accession>A0ABT5DHM8</accession>
<proteinExistence type="predicted"/>
<dbReference type="Pfam" id="PF25601">
    <property type="entry name" value="AAA_lid_14"/>
    <property type="match status" value="1"/>
</dbReference>
<keyword evidence="5" id="KW-0804">Transcription</keyword>
<keyword evidence="2" id="KW-0067">ATP-binding</keyword>
<keyword evidence="3" id="KW-0805">Transcription regulation</keyword>
<dbReference type="InterPro" id="IPR025943">
    <property type="entry name" value="Sigma_54_int_dom_ATP-bd_2"/>
</dbReference>
<organism evidence="9 10">
    <name type="scientific">Stigmatella ashevillensis</name>
    <dbReference type="NCBI Taxonomy" id="2995309"/>
    <lineage>
        <taxon>Bacteria</taxon>
        <taxon>Pseudomonadati</taxon>
        <taxon>Myxococcota</taxon>
        <taxon>Myxococcia</taxon>
        <taxon>Myxococcales</taxon>
        <taxon>Cystobacterineae</taxon>
        <taxon>Archangiaceae</taxon>
        <taxon>Stigmatella</taxon>
    </lineage>
</organism>
<dbReference type="Pfam" id="PF00158">
    <property type="entry name" value="Sigma54_activat"/>
    <property type="match status" value="1"/>
</dbReference>
<dbReference type="PROSITE" id="PS50045">
    <property type="entry name" value="SIGMA54_INTERACT_4"/>
    <property type="match status" value="1"/>
</dbReference>
<comment type="caution">
    <text evidence="9">The sequence shown here is derived from an EMBL/GenBank/DDBJ whole genome shotgun (WGS) entry which is preliminary data.</text>
</comment>
<dbReference type="InterPro" id="IPR027417">
    <property type="entry name" value="P-loop_NTPase"/>
</dbReference>
<feature type="compositionally biased region" description="Low complexity" evidence="6">
    <location>
        <begin position="488"/>
        <end position="500"/>
    </location>
</feature>
<evidence type="ECO:0000259" key="7">
    <source>
        <dbReference type="PROSITE" id="PS50006"/>
    </source>
</evidence>
<sequence length="571" mass="61507">MLVLEGESSFRFPLPASGMVLIGRDVEADLRLRDDSVSRRHARLTLHGGEVRVIDLDSHNGTLVNGRRVEGSHRLASGDVVTLGTVVAVLRTSTRAAAPAHTLEPEPLMERLRMEVERSLRYSRPLAVLTLALPESGLHREAVDNVCATEFHSAEAAGWMDDGHLLVLLPEVAGETGEEDLGERVEALAVACPGARLGYAVCPTDGCDADTLVTASRSAAEGGPPGLLRAASDSATRLSLGERSLLLADPAMVQLYALIRRLAASELPVLVNGETGVGKENAAFAVHHWSRRSAGPFITLNCAAIPEGLVESELFGHEKGAFTGAAAPRTGHLESAHGGTIFLDEVGELPLPVQAKLLRVLETKRITRLGEARERSLDIRIVAATHRNLEADAQAGRFRQDLYFRLGAATVLLPPLRERPREISLLARSFLAQACHALGRREMILSADTLQVLSHYRWPGNVRELRNLMDFAAAAGTGDVLEPHHLPPRVTGAPTAGAPPVGSPPTPTPRKPLSEEIRELERRRMEEALQEAEGVQSHAAALIGMPIRTFRFKMKQLGLTARGGQRGTPSP</sequence>
<dbReference type="PROSITE" id="PS50006">
    <property type="entry name" value="FHA_DOMAIN"/>
    <property type="match status" value="1"/>
</dbReference>
<dbReference type="SMART" id="SM00382">
    <property type="entry name" value="AAA"/>
    <property type="match status" value="1"/>
</dbReference>
<evidence type="ECO:0000259" key="8">
    <source>
        <dbReference type="PROSITE" id="PS50045"/>
    </source>
</evidence>
<dbReference type="Gene3D" id="3.40.50.300">
    <property type="entry name" value="P-loop containing nucleotide triphosphate hydrolases"/>
    <property type="match status" value="1"/>
</dbReference>
<dbReference type="PANTHER" id="PTHR32071">
    <property type="entry name" value="TRANSCRIPTIONAL REGULATORY PROTEIN"/>
    <property type="match status" value="1"/>
</dbReference>
<dbReference type="Pfam" id="PF00498">
    <property type="entry name" value="FHA"/>
    <property type="match status" value="1"/>
</dbReference>